<dbReference type="Pfam" id="PF10203">
    <property type="entry name" value="Pet191_N"/>
    <property type="match status" value="1"/>
</dbReference>
<feature type="region of interest" description="Disordered" evidence="12">
    <location>
        <begin position="783"/>
        <end position="810"/>
    </location>
</feature>
<dbReference type="PROSITE" id="PS50297">
    <property type="entry name" value="ANK_REP_REGION"/>
    <property type="match status" value="2"/>
</dbReference>
<evidence type="ECO:0000256" key="10">
    <source>
        <dbReference type="PROSITE-ProRule" id="PRU00288"/>
    </source>
</evidence>
<dbReference type="InterPro" id="IPR018793">
    <property type="entry name" value="Cyt_c_oxidase_assmbl_Pet191"/>
</dbReference>
<evidence type="ECO:0000256" key="11">
    <source>
        <dbReference type="RuleBase" id="RU369028"/>
    </source>
</evidence>
<feature type="domain" description="PH" evidence="14">
    <location>
        <begin position="820"/>
        <end position="953"/>
    </location>
</feature>
<evidence type="ECO:0000256" key="9">
    <source>
        <dbReference type="PROSITE-ProRule" id="PRU00023"/>
    </source>
</evidence>
<dbReference type="Gene3D" id="1.10.220.150">
    <property type="entry name" value="Arf GTPase activating protein"/>
    <property type="match status" value="1"/>
</dbReference>
<feature type="domain" description="Arf-GAP" evidence="15">
    <location>
        <begin position="999"/>
        <end position="1135"/>
    </location>
</feature>
<reference evidence="16" key="1">
    <citation type="submission" date="2021-01" db="EMBL/GenBank/DDBJ databases">
        <authorList>
            <person name="Bezrukov I."/>
        </authorList>
    </citation>
    <scope>NUCLEOTIDE SEQUENCE</scope>
</reference>
<keyword evidence="3" id="KW-0808">Transferase</keyword>
<evidence type="ECO:0000256" key="2">
    <source>
        <dbReference type="ARBA" id="ARBA00022676"/>
    </source>
</evidence>
<evidence type="ECO:0000256" key="13">
    <source>
        <dbReference type="SAM" id="Phobius"/>
    </source>
</evidence>
<keyword evidence="8" id="KW-0325">Glycoprotein</keyword>
<dbReference type="Pfam" id="PF12796">
    <property type="entry name" value="Ank_2"/>
    <property type="match status" value="1"/>
</dbReference>
<dbReference type="Pfam" id="PF00169">
    <property type="entry name" value="PH"/>
    <property type="match status" value="1"/>
</dbReference>
<sequence>MKKQKITTFVKELNLRMKKEPISLRYIHILGTVVFFSSVSSLVILLALYLNQRLQTSLFLVEDYHTLSSNPLTSPSLSPPPRSSGNDVADEELMWRAAMAPHSAMMNETHPKVAFMFLTRWNLPLSPLWEMFFKGHEGFYSIYVHTSPEFTAEPPESSVFYRKRIPSKAVEWGKSSMMDAEKRLLSHALLEPSNARFVLLSETCIPLFNFTTIYTYLTRSTRSFLGSFDDPRPMGRGRYTPKMLPHVSLSDWRKGNQWFEISRRVAAEIVSDRRYYAVFKDHCRPPCYIDEHYLPTLVNKICPEMNSNRTVTWVDWSRGGSHPARFVRKDIRVGFLDRIRFGSNCSYEEAMEVAKTRRKKTSRNVGHHDLVGPKRNQYHYVKSIEENEKMVEEMQQQMLQIDKELREKTIVLEQYISGLEYNLNHRWRPIEDYEQVVNFGSNFPEKMVLDKLTFANNAYRDKKAVVSFSSGEREINIQNLNHQMLHKAHCMDGERRLLKMLNPNKDIDSGFSLAHVEVQVKCILYLIFFLFGSPMATFINLEDSPMFQKQVCSLEGTADELKDRCQKLYKGVKKFMGTLGEASKGESAFADCLEEFGGGPDDPISLSIGGPVISKFINSLRELASYKEFLCSQVEHVLLERLMNFINVDLQEAKESRHRFDKAAHSYDQSREKFVSLKKNTRGEIVAELEEDLENSKSTFEKSRFNLVNSLMTIEAKKKYEFLESISAIMDAHLRYFKLGYDLLSQLEPFIHQILTYAQQSKEQSKIEQDRLARRIQEFRTQSELDSQQLAANAEPSGVNGNRGGIPYKNTETSLTADKEVIKQGYLLKRSSSLRTDWKRKFFVLDSHGSMYYYRTNGNKSMGSQHHYSGSSDHNTGVFGRFRARHNRSGSLTEGSLGYNTIDLRTSLIKLDAEDMDLRLCFRIISPQKTYTLQAENGADRMDWVNKITTAIGTLLNSHFLQQSPVRFLDKSNTSSAPANAVVSGDQIRHNDARQNIGDDVSTILRGIPGNNACAECNAPEPDWASLNLGVLLCIQCSGVHRNLGVHISKVRSLSLDVKVWEPTILDLFRNLGNVYCNSLWEGLLHLDDDCEDRSALPHASVSKPCPEDSFSVKEKYILGKYLEKALVIKDESEAKPSAASRIWEAVQSRNIREIYRLIVTTGDVNIINTKFDDITDIDAYHHVDAAEKAVKKRHDPTVCQRIKESNKAGNCLQGCSLLHVACHIGDSVLLELLLQFGADLNIRDYHGRTPLHHCVSSGNHKFAKILLRRGARPSIEDDGGLSVLERAMEMGAITDEELFLLLAECAERPVFSKDKLKKTKPFGLEKPLSFGSPSTLIRFLLSVAVEMAKSCKGLAEELVKCLSESICVKGEKRSIRDCAGEKSPCIPSECVGLRETYFNCKRGQVDMRARIRGNKGY</sequence>
<dbReference type="GO" id="GO:0005096">
    <property type="term" value="F:GTPase activator activity"/>
    <property type="evidence" value="ECO:0007669"/>
    <property type="project" value="UniProtKB-KW"/>
</dbReference>
<dbReference type="PROSITE" id="PS50003">
    <property type="entry name" value="PH_DOMAIN"/>
    <property type="match status" value="1"/>
</dbReference>
<accession>A0A8S1ZEF1</accession>
<dbReference type="SUPFAM" id="SSF48403">
    <property type="entry name" value="Ankyrin repeat"/>
    <property type="match status" value="1"/>
</dbReference>
<dbReference type="GO" id="GO:0005737">
    <property type="term" value="C:cytoplasm"/>
    <property type="evidence" value="ECO:0007669"/>
    <property type="project" value="InterPro"/>
</dbReference>
<dbReference type="Pfam" id="PF01412">
    <property type="entry name" value="ArfGap"/>
    <property type="match status" value="1"/>
</dbReference>
<dbReference type="SMART" id="SM00721">
    <property type="entry name" value="BAR"/>
    <property type="match status" value="1"/>
</dbReference>
<comment type="function">
    <text evidence="11">GTPase-activating protein for the ADP ribosylation factor family.</text>
</comment>
<dbReference type="CDD" id="cd13250">
    <property type="entry name" value="PH_ACAP"/>
    <property type="match status" value="1"/>
</dbReference>
<protein>
    <recommendedName>
        <fullName evidence="11">ADP-ribosylation factor GTPase-activating protein</fullName>
    </recommendedName>
</protein>
<evidence type="ECO:0000313" key="17">
    <source>
        <dbReference type="Proteomes" id="UP000682877"/>
    </source>
</evidence>
<keyword evidence="2" id="KW-0328">Glycosyltransferase</keyword>
<evidence type="ECO:0000256" key="5">
    <source>
        <dbReference type="ARBA" id="ARBA00022771"/>
    </source>
</evidence>
<feature type="transmembrane region" description="Helical" evidence="13">
    <location>
        <begin position="26"/>
        <end position="50"/>
    </location>
</feature>
<dbReference type="PROSITE" id="PS50115">
    <property type="entry name" value="ARFGAP"/>
    <property type="match status" value="1"/>
</dbReference>
<keyword evidence="7 13" id="KW-0472">Membrane</keyword>
<dbReference type="Gene3D" id="1.25.40.20">
    <property type="entry name" value="Ankyrin repeat-containing domain"/>
    <property type="match status" value="1"/>
</dbReference>
<dbReference type="GO" id="GO:0008270">
    <property type="term" value="F:zinc ion binding"/>
    <property type="evidence" value="ECO:0007669"/>
    <property type="project" value="UniProtKB-KW"/>
</dbReference>
<keyword evidence="17" id="KW-1185">Reference proteome</keyword>
<comment type="subcellular location">
    <subcellularLocation>
        <location evidence="1">Membrane</location>
        <topology evidence="1">Single-pass type II membrane protein</topology>
    </subcellularLocation>
</comment>
<dbReference type="Pfam" id="PF16746">
    <property type="entry name" value="BAR_3"/>
    <property type="match status" value="1"/>
</dbReference>
<evidence type="ECO:0000256" key="8">
    <source>
        <dbReference type="ARBA" id="ARBA00023180"/>
    </source>
</evidence>
<dbReference type="GO" id="GO:0016757">
    <property type="term" value="F:glycosyltransferase activity"/>
    <property type="evidence" value="ECO:0007669"/>
    <property type="project" value="UniProtKB-KW"/>
</dbReference>
<evidence type="ECO:0000256" key="1">
    <source>
        <dbReference type="ARBA" id="ARBA00004606"/>
    </source>
</evidence>
<evidence type="ECO:0000256" key="12">
    <source>
        <dbReference type="SAM" id="MobiDB-lite"/>
    </source>
</evidence>
<evidence type="ECO:0000259" key="14">
    <source>
        <dbReference type="PROSITE" id="PS50003"/>
    </source>
</evidence>
<dbReference type="InterPro" id="IPR004148">
    <property type="entry name" value="BAR_dom"/>
</dbReference>
<dbReference type="Gene3D" id="1.20.1270.60">
    <property type="entry name" value="Arfaptin homology (AH) domain/BAR domain"/>
    <property type="match status" value="1"/>
</dbReference>
<keyword evidence="11" id="KW-0677">Repeat</keyword>
<evidence type="ECO:0000256" key="7">
    <source>
        <dbReference type="ARBA" id="ARBA00023136"/>
    </source>
</evidence>
<evidence type="ECO:0000256" key="6">
    <source>
        <dbReference type="ARBA" id="ARBA00022833"/>
    </source>
</evidence>
<keyword evidence="13" id="KW-0812">Transmembrane</keyword>
<name>A0A8S1ZEF1_ARAAE</name>
<keyword evidence="4 11" id="KW-0479">Metal-binding</keyword>
<evidence type="ECO:0000259" key="15">
    <source>
        <dbReference type="PROSITE" id="PS50115"/>
    </source>
</evidence>
<feature type="repeat" description="ANK" evidence="9">
    <location>
        <begin position="1214"/>
        <end position="1246"/>
    </location>
</feature>
<evidence type="ECO:0000256" key="4">
    <source>
        <dbReference type="ARBA" id="ARBA00022723"/>
    </source>
</evidence>
<dbReference type="Gene3D" id="2.30.29.30">
    <property type="entry name" value="Pleckstrin-homology domain (PH domain)/Phosphotyrosine-binding domain (PTB)"/>
    <property type="match status" value="1"/>
</dbReference>
<dbReference type="InterPro" id="IPR001164">
    <property type="entry name" value="ArfGAP_dom"/>
</dbReference>
<dbReference type="InterPro" id="IPR038508">
    <property type="entry name" value="ArfGAP_dom_sf"/>
</dbReference>
<keyword evidence="13" id="KW-1133">Transmembrane helix</keyword>
<dbReference type="InterPro" id="IPR002110">
    <property type="entry name" value="Ankyrin_rpt"/>
</dbReference>
<feature type="repeat" description="ANK" evidence="9">
    <location>
        <begin position="1247"/>
        <end position="1279"/>
    </location>
</feature>
<dbReference type="GO" id="GO:0016020">
    <property type="term" value="C:membrane"/>
    <property type="evidence" value="ECO:0007669"/>
    <property type="project" value="UniProtKB-SubCell"/>
</dbReference>
<proteinExistence type="predicted"/>
<dbReference type="PRINTS" id="PR00405">
    <property type="entry name" value="REVINTRACTNG"/>
</dbReference>
<dbReference type="SMART" id="SM00233">
    <property type="entry name" value="PH"/>
    <property type="match status" value="1"/>
</dbReference>
<dbReference type="InterPro" id="IPR035670">
    <property type="entry name" value="AGD1/2/3/4_BAR_plant"/>
</dbReference>
<dbReference type="Pfam" id="PF02485">
    <property type="entry name" value="Branch"/>
    <property type="match status" value="1"/>
</dbReference>
<dbReference type="PROSITE" id="PS50088">
    <property type="entry name" value="ANK_REPEAT"/>
    <property type="match status" value="2"/>
</dbReference>
<keyword evidence="11" id="KW-0343">GTPase activation</keyword>
<dbReference type="PANTHER" id="PTHR23180:SF404">
    <property type="entry name" value="ADP-RIBOSYLATION FACTOR GTPASE-ACTIVATING PROTEIN AGD4"/>
    <property type="match status" value="1"/>
</dbReference>
<keyword evidence="6 11" id="KW-0862">Zinc</keyword>
<dbReference type="SMART" id="SM00248">
    <property type="entry name" value="ANK"/>
    <property type="match status" value="2"/>
</dbReference>
<evidence type="ECO:0000256" key="3">
    <source>
        <dbReference type="ARBA" id="ARBA00022679"/>
    </source>
</evidence>
<keyword evidence="5 10" id="KW-0863">Zinc-finger</keyword>
<dbReference type="InterPro" id="IPR001849">
    <property type="entry name" value="PH_domain"/>
</dbReference>
<dbReference type="SUPFAM" id="SSF50729">
    <property type="entry name" value="PH domain-like"/>
    <property type="match status" value="1"/>
</dbReference>
<dbReference type="CDD" id="cd07606">
    <property type="entry name" value="BAR_SFC_plant"/>
    <property type="match status" value="1"/>
</dbReference>
<dbReference type="InterPro" id="IPR003406">
    <property type="entry name" value="Glyco_trans_14"/>
</dbReference>
<dbReference type="CDD" id="cd08204">
    <property type="entry name" value="ArfGap"/>
    <property type="match status" value="1"/>
</dbReference>
<dbReference type="SMART" id="SM00105">
    <property type="entry name" value="ArfGap"/>
    <property type="match status" value="1"/>
</dbReference>
<dbReference type="InterPro" id="IPR037278">
    <property type="entry name" value="ARFGAP/RecO"/>
</dbReference>
<organism evidence="16 17">
    <name type="scientific">Arabidopsis arenosa</name>
    <name type="common">Sand rock-cress</name>
    <name type="synonym">Cardaminopsis arenosa</name>
    <dbReference type="NCBI Taxonomy" id="38785"/>
    <lineage>
        <taxon>Eukaryota</taxon>
        <taxon>Viridiplantae</taxon>
        <taxon>Streptophyta</taxon>
        <taxon>Embryophyta</taxon>
        <taxon>Tracheophyta</taxon>
        <taxon>Spermatophyta</taxon>
        <taxon>Magnoliopsida</taxon>
        <taxon>eudicotyledons</taxon>
        <taxon>Gunneridae</taxon>
        <taxon>Pentapetalae</taxon>
        <taxon>rosids</taxon>
        <taxon>malvids</taxon>
        <taxon>Brassicales</taxon>
        <taxon>Brassicaceae</taxon>
        <taxon>Camelineae</taxon>
        <taxon>Arabidopsis</taxon>
    </lineage>
</organism>
<evidence type="ECO:0000313" key="16">
    <source>
        <dbReference type="EMBL" id="CAE5957142.1"/>
    </source>
</evidence>
<dbReference type="SUPFAM" id="SSF57863">
    <property type="entry name" value="ArfGap/RecO-like zinc finger"/>
    <property type="match status" value="1"/>
</dbReference>
<dbReference type="InterPro" id="IPR011993">
    <property type="entry name" value="PH-like_dom_sf"/>
</dbReference>
<dbReference type="InterPro" id="IPR045258">
    <property type="entry name" value="ACAP1/2/3-like"/>
</dbReference>
<dbReference type="SUPFAM" id="SSF103657">
    <property type="entry name" value="BAR/IMD domain-like"/>
    <property type="match status" value="1"/>
</dbReference>
<dbReference type="PANTHER" id="PTHR23180">
    <property type="entry name" value="CENTAURIN/ARF"/>
    <property type="match status" value="1"/>
</dbReference>
<keyword evidence="9 11" id="KW-0040">ANK repeat</keyword>
<dbReference type="InterPro" id="IPR027267">
    <property type="entry name" value="AH/BAR_dom_sf"/>
</dbReference>
<dbReference type="Proteomes" id="UP000682877">
    <property type="component" value="Chromosome 1"/>
</dbReference>
<gene>
    <name evidence="16" type="ORF">AARE701A_LOCUS873</name>
</gene>
<dbReference type="InterPro" id="IPR036770">
    <property type="entry name" value="Ankyrin_rpt-contain_sf"/>
</dbReference>
<dbReference type="EMBL" id="LR999451">
    <property type="protein sequence ID" value="CAE5957142.1"/>
    <property type="molecule type" value="Genomic_DNA"/>
</dbReference>